<dbReference type="Proteomes" id="UP000276133">
    <property type="component" value="Unassembled WGS sequence"/>
</dbReference>
<sequence>MLKKRFTTLREDEDPNRFDLGRYKKRSLFQEIRKTRKTRQEECQWRFLKLYIIEFTYNRITYNRISTKELCDNLVNFIFKLLSPDNERHELTNSIGLITKPVLSASTTGAVQSRGLGYYIPLPVFCGTPGDPSSGKQPIVIDYRRRIPMLYYGY</sequence>
<dbReference type="EMBL" id="REGN01009445">
    <property type="protein sequence ID" value="RNA01151.1"/>
    <property type="molecule type" value="Genomic_DNA"/>
</dbReference>
<comment type="caution">
    <text evidence="1">The sequence shown here is derived from an EMBL/GenBank/DDBJ whole genome shotgun (WGS) entry which is preliminary data.</text>
</comment>
<evidence type="ECO:0000313" key="1">
    <source>
        <dbReference type="EMBL" id="RNA01151.1"/>
    </source>
</evidence>
<reference evidence="1 2" key="1">
    <citation type="journal article" date="2018" name="Sci. Rep.">
        <title>Genomic signatures of local adaptation to the degree of environmental predictability in rotifers.</title>
        <authorList>
            <person name="Franch-Gras L."/>
            <person name="Hahn C."/>
            <person name="Garcia-Roger E.M."/>
            <person name="Carmona M.J."/>
            <person name="Serra M."/>
            <person name="Gomez A."/>
        </authorList>
    </citation>
    <scope>NUCLEOTIDE SEQUENCE [LARGE SCALE GENOMIC DNA]</scope>
    <source>
        <strain evidence="1">HYR1</strain>
    </source>
</reference>
<gene>
    <name evidence="1" type="ORF">BpHYR1_002814</name>
</gene>
<name>A0A3M7PQU2_BRAPC</name>
<protein>
    <submittedName>
        <fullName evidence="1">Uncharacterized protein</fullName>
    </submittedName>
</protein>
<accession>A0A3M7PQU2</accession>
<dbReference type="AlphaFoldDB" id="A0A3M7PQU2"/>
<proteinExistence type="predicted"/>
<organism evidence="1 2">
    <name type="scientific">Brachionus plicatilis</name>
    <name type="common">Marine rotifer</name>
    <name type="synonym">Brachionus muelleri</name>
    <dbReference type="NCBI Taxonomy" id="10195"/>
    <lineage>
        <taxon>Eukaryota</taxon>
        <taxon>Metazoa</taxon>
        <taxon>Spiralia</taxon>
        <taxon>Gnathifera</taxon>
        <taxon>Rotifera</taxon>
        <taxon>Eurotatoria</taxon>
        <taxon>Monogononta</taxon>
        <taxon>Pseudotrocha</taxon>
        <taxon>Ploima</taxon>
        <taxon>Brachionidae</taxon>
        <taxon>Brachionus</taxon>
    </lineage>
</organism>
<evidence type="ECO:0000313" key="2">
    <source>
        <dbReference type="Proteomes" id="UP000276133"/>
    </source>
</evidence>
<keyword evidence="2" id="KW-1185">Reference proteome</keyword>